<dbReference type="PANTHER" id="PTHR43827:SF3">
    <property type="entry name" value="NADP-DEPENDENT OXIDOREDUCTASE DOMAIN-CONTAINING PROTEIN"/>
    <property type="match status" value="1"/>
</dbReference>
<feature type="domain" description="NADP-dependent oxidoreductase" evidence="7">
    <location>
        <begin position="27"/>
        <end position="278"/>
    </location>
</feature>
<keyword evidence="3" id="KW-0560">Oxidoreductase</keyword>
<dbReference type="PIRSF" id="PIRSF000097">
    <property type="entry name" value="AKR"/>
    <property type="match status" value="1"/>
</dbReference>
<keyword evidence="2" id="KW-0521">NADP</keyword>
<dbReference type="FunFam" id="3.20.20.100:FF:000002">
    <property type="entry name" value="2,5-diketo-D-gluconic acid reductase A"/>
    <property type="match status" value="1"/>
</dbReference>
<dbReference type="InterPro" id="IPR036812">
    <property type="entry name" value="NAD(P)_OxRdtase_dom_sf"/>
</dbReference>
<evidence type="ECO:0000256" key="3">
    <source>
        <dbReference type="ARBA" id="ARBA00023002"/>
    </source>
</evidence>
<evidence type="ECO:0000313" key="8">
    <source>
        <dbReference type="EMBL" id="KAK3216470.1"/>
    </source>
</evidence>
<dbReference type="Proteomes" id="UP001280581">
    <property type="component" value="Unassembled WGS sequence"/>
</dbReference>
<feature type="active site" description="Proton donor" evidence="4">
    <location>
        <position position="65"/>
    </location>
</feature>
<dbReference type="InterPro" id="IPR020471">
    <property type="entry name" value="AKR"/>
</dbReference>
<dbReference type="PANTHER" id="PTHR43827">
    <property type="entry name" value="2,5-DIKETO-D-GLUCONIC ACID REDUCTASE"/>
    <property type="match status" value="1"/>
</dbReference>
<proteinExistence type="inferred from homology"/>
<dbReference type="GO" id="GO:0016652">
    <property type="term" value="F:oxidoreductase activity, acting on NAD(P)H as acceptor"/>
    <property type="evidence" value="ECO:0007669"/>
    <property type="project" value="InterPro"/>
</dbReference>
<sequence length="298" mass="33552">MSPIPTIRLADGNAIPILGFGTGTTWFKDGPDALPIRGILDKELISTLKHALSTGFLHLDCAQSYGNEEEVGIAIRESGIPRESLFLTSKVQDSIADIPRALKGSLERLQTDYLDLFLIHTPYYTDDPAELQRAWKAMEEVKKTGKVKSIGVSNFQRRHLETVLQVATDKPAVNQLEFHPYLQRSGDYLPWMREQGIEVSSFKGLAPLTVAKGGPLDKPLEMIARKHGVSTSVVLLRWHIEQNVVPITTSSHKQRMTDYLKAIDLRLSPDEVEEISQIGQTHHFRWWGKQFFAPDDRS</sequence>
<dbReference type="Pfam" id="PF00248">
    <property type="entry name" value="Aldo_ket_red"/>
    <property type="match status" value="1"/>
</dbReference>
<feature type="site" description="Lowers pKa of active site Tyr" evidence="6">
    <location>
        <position position="90"/>
    </location>
</feature>
<accession>A0AAN6RKE5</accession>
<comment type="caution">
    <text evidence="8">The sequence shown here is derived from an EMBL/GenBank/DDBJ whole genome shotgun (WGS) entry which is preliminary data.</text>
</comment>
<reference evidence="8 9" key="1">
    <citation type="submission" date="2021-02" db="EMBL/GenBank/DDBJ databases">
        <title>Genome assembly of Pseudopithomyces chartarum.</title>
        <authorList>
            <person name="Jauregui R."/>
            <person name="Singh J."/>
            <person name="Voisey C."/>
        </authorList>
    </citation>
    <scope>NUCLEOTIDE SEQUENCE [LARGE SCALE GENOMIC DNA]</scope>
    <source>
        <strain evidence="8 9">AGR01</strain>
    </source>
</reference>
<dbReference type="Gene3D" id="3.20.20.100">
    <property type="entry name" value="NADP-dependent oxidoreductase domain"/>
    <property type="match status" value="1"/>
</dbReference>
<dbReference type="EMBL" id="WVTA01000002">
    <property type="protein sequence ID" value="KAK3216470.1"/>
    <property type="molecule type" value="Genomic_DNA"/>
</dbReference>
<gene>
    <name evidence="8" type="ORF">GRF29_8g3363383</name>
</gene>
<evidence type="ECO:0000256" key="6">
    <source>
        <dbReference type="PIRSR" id="PIRSR000097-3"/>
    </source>
</evidence>
<organism evidence="8 9">
    <name type="scientific">Pseudopithomyces chartarum</name>
    <dbReference type="NCBI Taxonomy" id="1892770"/>
    <lineage>
        <taxon>Eukaryota</taxon>
        <taxon>Fungi</taxon>
        <taxon>Dikarya</taxon>
        <taxon>Ascomycota</taxon>
        <taxon>Pezizomycotina</taxon>
        <taxon>Dothideomycetes</taxon>
        <taxon>Pleosporomycetidae</taxon>
        <taxon>Pleosporales</taxon>
        <taxon>Massarineae</taxon>
        <taxon>Didymosphaeriaceae</taxon>
        <taxon>Pseudopithomyces</taxon>
    </lineage>
</organism>
<evidence type="ECO:0000256" key="1">
    <source>
        <dbReference type="ARBA" id="ARBA00007905"/>
    </source>
</evidence>
<dbReference type="AlphaFoldDB" id="A0AAN6RKE5"/>
<dbReference type="InterPro" id="IPR044494">
    <property type="entry name" value="AKR3C2/3"/>
</dbReference>
<name>A0AAN6RKE5_9PLEO</name>
<evidence type="ECO:0000256" key="5">
    <source>
        <dbReference type="PIRSR" id="PIRSR000097-2"/>
    </source>
</evidence>
<dbReference type="CDD" id="cd19120">
    <property type="entry name" value="AKR_AKR3C2-3"/>
    <property type="match status" value="1"/>
</dbReference>
<evidence type="ECO:0000256" key="2">
    <source>
        <dbReference type="ARBA" id="ARBA00022857"/>
    </source>
</evidence>
<feature type="binding site" evidence="5">
    <location>
        <position position="120"/>
    </location>
    <ligand>
        <name>substrate</name>
    </ligand>
</feature>
<dbReference type="SUPFAM" id="SSF51430">
    <property type="entry name" value="NAD(P)-linked oxidoreductase"/>
    <property type="match status" value="1"/>
</dbReference>
<evidence type="ECO:0000313" key="9">
    <source>
        <dbReference type="Proteomes" id="UP001280581"/>
    </source>
</evidence>
<dbReference type="PRINTS" id="PR00069">
    <property type="entry name" value="ALDKETRDTASE"/>
</dbReference>
<evidence type="ECO:0000259" key="7">
    <source>
        <dbReference type="Pfam" id="PF00248"/>
    </source>
</evidence>
<protein>
    <recommendedName>
        <fullName evidence="7">NADP-dependent oxidoreductase domain-containing protein</fullName>
    </recommendedName>
</protein>
<comment type="similarity">
    <text evidence="1">Belongs to the aldo/keto reductase family.</text>
</comment>
<dbReference type="InterPro" id="IPR023210">
    <property type="entry name" value="NADP_OxRdtase_dom"/>
</dbReference>
<keyword evidence="9" id="KW-1185">Reference proteome</keyword>
<evidence type="ECO:0000256" key="4">
    <source>
        <dbReference type="PIRSR" id="PIRSR000097-1"/>
    </source>
</evidence>
<dbReference type="InterPro" id="IPR018170">
    <property type="entry name" value="Aldo/ket_reductase_CS"/>
</dbReference>
<dbReference type="GO" id="GO:0016616">
    <property type="term" value="F:oxidoreductase activity, acting on the CH-OH group of donors, NAD or NADP as acceptor"/>
    <property type="evidence" value="ECO:0007669"/>
    <property type="project" value="UniProtKB-ARBA"/>
</dbReference>
<dbReference type="PROSITE" id="PS00062">
    <property type="entry name" value="ALDOKETO_REDUCTASE_2"/>
    <property type="match status" value="1"/>
</dbReference>